<dbReference type="PANTHER" id="PTHR13343">
    <property type="entry name" value="CREG1 PROTEIN"/>
    <property type="match status" value="1"/>
</dbReference>
<dbReference type="STRING" id="1707952.A6A03_12845"/>
<dbReference type="EMBL" id="LWQS01000046">
    <property type="protein sequence ID" value="OAN46260.1"/>
    <property type="molecule type" value="Genomic_DNA"/>
</dbReference>
<evidence type="ECO:0000259" key="1">
    <source>
        <dbReference type="Pfam" id="PF01243"/>
    </source>
</evidence>
<keyword evidence="3" id="KW-1185">Reference proteome</keyword>
<dbReference type="InterPro" id="IPR014419">
    <property type="entry name" value="HutZ"/>
</dbReference>
<comment type="caution">
    <text evidence="2">The sequence shown here is derived from an EMBL/GenBank/DDBJ whole genome shotgun (WGS) entry which is preliminary data.</text>
</comment>
<dbReference type="OrthoDB" id="9790961at2"/>
<dbReference type="RefSeq" id="WP_066786030.1">
    <property type="nucleotide sequence ID" value="NZ_LWQS01000046.1"/>
</dbReference>
<protein>
    <submittedName>
        <fullName evidence="2">Pyridoxamine 5'-phosphate oxidase</fullName>
    </submittedName>
</protein>
<sequence length="167" mass="17781">MRHEDQVALRKLIDENHTAALGTVTSDGAPFVSYVLYAVERRDGHPPTLLLLLSRLAAHTGHLLVEPRISLLITAAPASVADPQALARVTLQGAAQPIGRDAPDYPAAQASYLGQLPGQQHLFALPDFTLFRVELREARYVGGFGRAFTLDAAKLAAALAVSVANPA</sequence>
<dbReference type="PIRSF" id="PIRSF004633">
    <property type="entry name" value="UCP_PLP_oxd"/>
    <property type="match status" value="1"/>
</dbReference>
<dbReference type="GO" id="GO:0005737">
    <property type="term" value="C:cytoplasm"/>
    <property type="evidence" value="ECO:0007669"/>
    <property type="project" value="UniProtKB-ARBA"/>
</dbReference>
<dbReference type="Proteomes" id="UP000078287">
    <property type="component" value="Unassembled WGS sequence"/>
</dbReference>
<gene>
    <name evidence="2" type="ORF">A6A03_12845</name>
</gene>
<dbReference type="Pfam" id="PF01243">
    <property type="entry name" value="PNPOx_N"/>
    <property type="match status" value="1"/>
</dbReference>
<dbReference type="InterPro" id="IPR011576">
    <property type="entry name" value="Pyridox_Oxase_N"/>
</dbReference>
<dbReference type="PANTHER" id="PTHR13343:SF17">
    <property type="entry name" value="CELLULAR REPRESSOR OF E1A-STIMULATED GENES, ISOFORM A"/>
    <property type="match status" value="1"/>
</dbReference>
<dbReference type="SUPFAM" id="SSF50475">
    <property type="entry name" value="FMN-binding split barrel"/>
    <property type="match status" value="1"/>
</dbReference>
<dbReference type="Gene3D" id="2.30.110.10">
    <property type="entry name" value="Electron Transport, Fmn-binding Protein, Chain A"/>
    <property type="match status" value="1"/>
</dbReference>
<evidence type="ECO:0000313" key="3">
    <source>
        <dbReference type="Proteomes" id="UP000078287"/>
    </source>
</evidence>
<dbReference type="AlphaFoldDB" id="A0A178MBT5"/>
<feature type="domain" description="Pyridoxamine 5'-phosphate oxidase N-terminal" evidence="1">
    <location>
        <begin position="8"/>
        <end position="141"/>
    </location>
</feature>
<accession>A0A178MBT5</accession>
<name>A0A178MBT5_9CHLR</name>
<proteinExistence type="predicted"/>
<organism evidence="2 3">
    <name type="scientific">Chloroflexus islandicus</name>
    <dbReference type="NCBI Taxonomy" id="1707952"/>
    <lineage>
        <taxon>Bacteria</taxon>
        <taxon>Bacillati</taxon>
        <taxon>Chloroflexota</taxon>
        <taxon>Chloroflexia</taxon>
        <taxon>Chloroflexales</taxon>
        <taxon>Chloroflexineae</taxon>
        <taxon>Chloroflexaceae</taxon>
        <taxon>Chloroflexus</taxon>
    </lineage>
</organism>
<evidence type="ECO:0000313" key="2">
    <source>
        <dbReference type="EMBL" id="OAN46260.1"/>
    </source>
</evidence>
<reference evidence="2 3" key="1">
    <citation type="submission" date="2016-04" db="EMBL/GenBank/DDBJ databases">
        <title>Chloroflexus islandicus sp. nov., a thermophilic filamentous anoxygenic phototrophic bacterium from geyser Strokkur (Iceland).</title>
        <authorList>
            <person name="Gaisin V.A."/>
            <person name="Kalashnikov A.M."/>
            <person name="Sukhacheva M.V."/>
            <person name="Grouzdev D.S."/>
            <person name="Ivanov T.M."/>
            <person name="Kuznetsov B."/>
            <person name="Gorlenko V.M."/>
        </authorList>
    </citation>
    <scope>NUCLEOTIDE SEQUENCE [LARGE SCALE GENOMIC DNA]</scope>
    <source>
        <strain evidence="3">isl-2</strain>
    </source>
</reference>
<dbReference type="InterPro" id="IPR012349">
    <property type="entry name" value="Split_barrel_FMN-bd"/>
</dbReference>